<evidence type="ECO:0000313" key="2">
    <source>
        <dbReference type="Proteomes" id="UP000035680"/>
    </source>
</evidence>
<protein>
    <submittedName>
        <fullName evidence="3">Uncharacterized protein</fullName>
    </submittedName>
</protein>
<keyword evidence="2" id="KW-1185">Reference proteome</keyword>
<feature type="region of interest" description="Disordered" evidence="1">
    <location>
        <begin position="49"/>
        <end position="74"/>
    </location>
</feature>
<accession>A0A0K0FUD8</accession>
<evidence type="ECO:0000256" key="1">
    <source>
        <dbReference type="SAM" id="MobiDB-lite"/>
    </source>
</evidence>
<organism evidence="2 3">
    <name type="scientific">Strongyloides venezuelensis</name>
    <name type="common">Threadworm</name>
    <dbReference type="NCBI Taxonomy" id="75913"/>
    <lineage>
        <taxon>Eukaryota</taxon>
        <taxon>Metazoa</taxon>
        <taxon>Ecdysozoa</taxon>
        <taxon>Nematoda</taxon>
        <taxon>Chromadorea</taxon>
        <taxon>Rhabditida</taxon>
        <taxon>Tylenchina</taxon>
        <taxon>Panagrolaimomorpha</taxon>
        <taxon>Strongyloidoidea</taxon>
        <taxon>Strongyloididae</taxon>
        <taxon>Strongyloides</taxon>
    </lineage>
</organism>
<name>A0A0K0FUD8_STRVS</name>
<dbReference type="AlphaFoldDB" id="A0A0K0FUD8"/>
<sequence length="115" mass="13054">MPNNFGRARTLLQTQKLSRGLTSFEVAPQVNSNLKCNDEASLRNSDLLDHRSFPARKKNICSSEKSDEQKNGSHSVKIRNLLRLFKKKDSCQIPDDDFMDEKDSNPLVGENDDTN</sequence>
<dbReference type="WBParaSite" id="SVE_1595000.1">
    <property type="protein sequence ID" value="SVE_1595000.1"/>
    <property type="gene ID" value="SVE_1595000"/>
</dbReference>
<evidence type="ECO:0000313" key="3">
    <source>
        <dbReference type="WBParaSite" id="SVE_1595000.1"/>
    </source>
</evidence>
<feature type="region of interest" description="Disordered" evidence="1">
    <location>
        <begin position="92"/>
        <end position="115"/>
    </location>
</feature>
<reference evidence="2" key="1">
    <citation type="submission" date="2014-07" db="EMBL/GenBank/DDBJ databases">
        <authorList>
            <person name="Martin A.A"/>
            <person name="De Silva N."/>
        </authorList>
    </citation>
    <scope>NUCLEOTIDE SEQUENCE</scope>
</reference>
<proteinExistence type="predicted"/>
<dbReference type="Proteomes" id="UP000035680">
    <property type="component" value="Unassembled WGS sequence"/>
</dbReference>
<reference evidence="3" key="2">
    <citation type="submission" date="2015-08" db="UniProtKB">
        <authorList>
            <consortium name="WormBaseParasite"/>
        </authorList>
    </citation>
    <scope>IDENTIFICATION</scope>
</reference>